<dbReference type="AlphaFoldDB" id="A0A6A6J8X0"/>
<keyword evidence="5" id="KW-1185">Reference proteome</keyword>
<feature type="region of interest" description="Disordered" evidence="2">
    <location>
        <begin position="84"/>
        <end position="132"/>
    </location>
</feature>
<evidence type="ECO:0000313" key="4">
    <source>
        <dbReference type="EMBL" id="KAF2272795.1"/>
    </source>
</evidence>
<evidence type="ECO:0000313" key="5">
    <source>
        <dbReference type="Proteomes" id="UP000800097"/>
    </source>
</evidence>
<organism evidence="4 5">
    <name type="scientific">Westerdykella ornata</name>
    <dbReference type="NCBI Taxonomy" id="318751"/>
    <lineage>
        <taxon>Eukaryota</taxon>
        <taxon>Fungi</taxon>
        <taxon>Dikarya</taxon>
        <taxon>Ascomycota</taxon>
        <taxon>Pezizomycotina</taxon>
        <taxon>Dothideomycetes</taxon>
        <taxon>Pleosporomycetidae</taxon>
        <taxon>Pleosporales</taxon>
        <taxon>Sporormiaceae</taxon>
        <taxon>Westerdykella</taxon>
    </lineage>
</organism>
<keyword evidence="1" id="KW-0539">Nucleus</keyword>
<evidence type="ECO:0000256" key="2">
    <source>
        <dbReference type="SAM" id="MobiDB-lite"/>
    </source>
</evidence>
<feature type="region of interest" description="Disordered" evidence="2">
    <location>
        <begin position="303"/>
        <end position="333"/>
    </location>
</feature>
<feature type="compositionally biased region" description="Basic and acidic residues" evidence="2">
    <location>
        <begin position="102"/>
        <end position="118"/>
    </location>
</feature>
<feature type="compositionally biased region" description="Basic residues" evidence="2">
    <location>
        <begin position="45"/>
        <end position="55"/>
    </location>
</feature>
<accession>A0A6A6J8X0</accession>
<evidence type="ECO:0000259" key="3">
    <source>
        <dbReference type="PROSITE" id="PS50048"/>
    </source>
</evidence>
<evidence type="ECO:0000256" key="1">
    <source>
        <dbReference type="ARBA" id="ARBA00023242"/>
    </source>
</evidence>
<dbReference type="GO" id="GO:0008270">
    <property type="term" value="F:zinc ion binding"/>
    <property type="evidence" value="ECO:0007669"/>
    <property type="project" value="InterPro"/>
</dbReference>
<feature type="domain" description="Zn(2)-C6 fungal-type" evidence="3">
    <location>
        <begin position="258"/>
        <end position="292"/>
    </location>
</feature>
<dbReference type="Proteomes" id="UP000800097">
    <property type="component" value="Unassembled WGS sequence"/>
</dbReference>
<feature type="non-terminal residue" evidence="4">
    <location>
        <position position="1"/>
    </location>
</feature>
<dbReference type="InterPro" id="IPR001138">
    <property type="entry name" value="Zn2Cys6_DnaBD"/>
</dbReference>
<protein>
    <recommendedName>
        <fullName evidence="3">Zn(2)-C6 fungal-type domain-containing protein</fullName>
    </recommendedName>
</protein>
<dbReference type="RefSeq" id="XP_033650334.1">
    <property type="nucleotide sequence ID" value="XM_033794795.1"/>
</dbReference>
<feature type="compositionally biased region" description="Acidic residues" evidence="2">
    <location>
        <begin position="85"/>
        <end position="101"/>
    </location>
</feature>
<dbReference type="GO" id="GO:0000981">
    <property type="term" value="F:DNA-binding transcription factor activity, RNA polymerase II-specific"/>
    <property type="evidence" value="ECO:0007669"/>
    <property type="project" value="InterPro"/>
</dbReference>
<dbReference type="SUPFAM" id="SSF57701">
    <property type="entry name" value="Zn2/Cys6 DNA-binding domain"/>
    <property type="match status" value="1"/>
</dbReference>
<dbReference type="Gene3D" id="4.10.240.10">
    <property type="entry name" value="Zn(2)-C6 fungal-type DNA-binding domain"/>
    <property type="match status" value="1"/>
</dbReference>
<dbReference type="CDD" id="cd00067">
    <property type="entry name" value="GAL4"/>
    <property type="match status" value="1"/>
</dbReference>
<dbReference type="GeneID" id="54547970"/>
<proteinExistence type="predicted"/>
<name>A0A6A6J8X0_WESOR</name>
<dbReference type="Pfam" id="PF00172">
    <property type="entry name" value="Zn_clus"/>
    <property type="match status" value="1"/>
</dbReference>
<feature type="non-terminal residue" evidence="4">
    <location>
        <position position="583"/>
    </location>
</feature>
<dbReference type="OrthoDB" id="5303703at2759"/>
<dbReference type="InterPro" id="IPR036864">
    <property type="entry name" value="Zn2-C6_fun-type_DNA-bd_sf"/>
</dbReference>
<dbReference type="PROSITE" id="PS50048">
    <property type="entry name" value="ZN2_CY6_FUNGAL_2"/>
    <property type="match status" value="1"/>
</dbReference>
<dbReference type="SMART" id="SM00066">
    <property type="entry name" value="GAL4"/>
    <property type="match status" value="1"/>
</dbReference>
<reference evidence="4" key="1">
    <citation type="journal article" date="2020" name="Stud. Mycol.">
        <title>101 Dothideomycetes genomes: a test case for predicting lifestyles and emergence of pathogens.</title>
        <authorList>
            <person name="Haridas S."/>
            <person name="Albert R."/>
            <person name="Binder M."/>
            <person name="Bloem J."/>
            <person name="Labutti K."/>
            <person name="Salamov A."/>
            <person name="Andreopoulos B."/>
            <person name="Baker S."/>
            <person name="Barry K."/>
            <person name="Bills G."/>
            <person name="Bluhm B."/>
            <person name="Cannon C."/>
            <person name="Castanera R."/>
            <person name="Culley D."/>
            <person name="Daum C."/>
            <person name="Ezra D."/>
            <person name="Gonzalez J."/>
            <person name="Henrissat B."/>
            <person name="Kuo A."/>
            <person name="Liang C."/>
            <person name="Lipzen A."/>
            <person name="Lutzoni F."/>
            <person name="Magnuson J."/>
            <person name="Mondo S."/>
            <person name="Nolan M."/>
            <person name="Ohm R."/>
            <person name="Pangilinan J."/>
            <person name="Park H.-J."/>
            <person name="Ramirez L."/>
            <person name="Alfaro M."/>
            <person name="Sun H."/>
            <person name="Tritt A."/>
            <person name="Yoshinaga Y."/>
            <person name="Zwiers L.-H."/>
            <person name="Turgeon B."/>
            <person name="Goodwin S."/>
            <person name="Spatafora J."/>
            <person name="Crous P."/>
            <person name="Grigoriev I."/>
        </authorList>
    </citation>
    <scope>NUCLEOTIDE SEQUENCE</scope>
    <source>
        <strain evidence="4">CBS 379.55</strain>
    </source>
</reference>
<dbReference type="EMBL" id="ML986516">
    <property type="protein sequence ID" value="KAF2272795.1"/>
    <property type="molecule type" value="Genomic_DNA"/>
</dbReference>
<sequence length="583" mass="64457">QAAYDLRTNIDRENLGHGGSWVDKDRSGDYDPEVEAKKEREQRSKARGRRKKGKQAKAEEAVPRKLIVRLAFKRIPFGNVQNIVDNEENWPDGWSDVDSEEERERRRRAEESARERALLRPPPPTNQTPILDPAGLLDDITGHPFARGCRSCRFEGNDCSMVSGGSWPCTMCRDFEQDCELIITPRIKIKCNNCADNCEADEENVCSFEMANIGPQEICSQCAAQGLANCFGGIPDDYSAREIDLDSIAYGPGRQHVNCTNCRATKKRCSVKSKDAKGPCKQCKKAGIGCVFYDPPTQAYPLKKGKGKADPKIQAGPSRSVGRTNGGLPHMSSPDADIFNIDSDLDEPEMQRSPSPTPPIVMEDAEGNRGVVVEMRTSYAHPILFNVHDTTECNFCKLGLYGLIGDCEIKCHALQWFNGLGYTELHGGHRETKDPTVMCSSCTANRLQIMFCPNNHDIRPFGGSAPDFETLAIGLCRAKNDSEGTEESLQLWCSLCTTPASFKCVTAQPSLASDEAWIDGCGLRLCGQCERGLREKYHGCVYGMALAYDKELKTKEEDGGMQSGKPRADVGFLKSDGLLMNYM</sequence>
<gene>
    <name evidence="4" type="ORF">EI97DRAFT_347120</name>
</gene>
<feature type="region of interest" description="Disordered" evidence="2">
    <location>
        <begin position="1"/>
        <end position="60"/>
    </location>
</feature>
<feature type="compositionally biased region" description="Basic and acidic residues" evidence="2">
    <location>
        <begin position="22"/>
        <end position="44"/>
    </location>
</feature>